<dbReference type="OrthoDB" id="10656463at2759"/>
<keyword evidence="2" id="KW-1185">Reference proteome</keyword>
<reference evidence="1 2" key="1">
    <citation type="submission" date="2016-07" db="EMBL/GenBank/DDBJ databases">
        <title>Pervasive Adenine N6-methylation of Active Genes in Fungi.</title>
        <authorList>
            <consortium name="DOE Joint Genome Institute"/>
            <person name="Mondo S.J."/>
            <person name="Dannebaum R.O."/>
            <person name="Kuo R.C."/>
            <person name="Labutti K."/>
            <person name="Haridas S."/>
            <person name="Kuo A."/>
            <person name="Salamov A."/>
            <person name="Ahrendt S.R."/>
            <person name="Lipzen A."/>
            <person name="Sullivan W."/>
            <person name="Andreopoulos W.B."/>
            <person name="Clum A."/>
            <person name="Lindquist E."/>
            <person name="Daum C."/>
            <person name="Ramamoorthy G.K."/>
            <person name="Gryganskyi A."/>
            <person name="Culley D."/>
            <person name="Magnuson J.K."/>
            <person name="James T.Y."/>
            <person name="O'Malley M.A."/>
            <person name="Stajich J.E."/>
            <person name="Spatafora J.W."/>
            <person name="Visel A."/>
            <person name="Grigoriev I.V."/>
        </authorList>
    </citation>
    <scope>NUCLEOTIDE SEQUENCE [LARGE SCALE GENOMIC DNA]</scope>
    <source>
        <strain evidence="1 2">NRRL 1336</strain>
    </source>
</reference>
<organism evidence="1 2">
    <name type="scientific">Absidia repens</name>
    <dbReference type="NCBI Taxonomy" id="90262"/>
    <lineage>
        <taxon>Eukaryota</taxon>
        <taxon>Fungi</taxon>
        <taxon>Fungi incertae sedis</taxon>
        <taxon>Mucoromycota</taxon>
        <taxon>Mucoromycotina</taxon>
        <taxon>Mucoromycetes</taxon>
        <taxon>Mucorales</taxon>
        <taxon>Cunninghamellaceae</taxon>
        <taxon>Absidia</taxon>
    </lineage>
</organism>
<comment type="caution">
    <text evidence="1">The sequence shown here is derived from an EMBL/GenBank/DDBJ whole genome shotgun (WGS) entry which is preliminary data.</text>
</comment>
<dbReference type="Proteomes" id="UP000193560">
    <property type="component" value="Unassembled WGS sequence"/>
</dbReference>
<accession>A0A1X2I9P6</accession>
<evidence type="ECO:0000313" key="2">
    <source>
        <dbReference type="Proteomes" id="UP000193560"/>
    </source>
</evidence>
<gene>
    <name evidence="1" type="ORF">BCR42DRAFT_394707</name>
</gene>
<dbReference type="EMBL" id="MCGE01000019">
    <property type="protein sequence ID" value="ORZ12257.1"/>
    <property type="molecule type" value="Genomic_DNA"/>
</dbReference>
<name>A0A1X2I9P6_9FUNG</name>
<protein>
    <submittedName>
        <fullName evidence="1">Uncharacterized protein</fullName>
    </submittedName>
</protein>
<proteinExistence type="predicted"/>
<sequence length="273" mass="31121">MIIELLGSATACSCRSTYKTLLLTRSIGINQQRSNHQSPCYTVYDASNINNNRKDDDKDAAYSNSKNSHRLLRTHCKKYGRRRCKNNKQNNTMKNQVAGYIDTYDCGSALKCGMNKTRVFEGRRFQAGIGLKVSSLHAGVVETWLAPALMQMCVLSCLDQNDEESTSGLETILYELETSEMMEAEMTRMDMHLLKIYPTVLGVYTLEVAGTELCQIGRTNDQANWMNLDDFMFLAHRLIWPFGNIFIIVDNPASWWHDGDAMDRSNLSLHFWN</sequence>
<dbReference type="AlphaFoldDB" id="A0A1X2I9P6"/>
<evidence type="ECO:0000313" key="1">
    <source>
        <dbReference type="EMBL" id="ORZ12257.1"/>
    </source>
</evidence>